<dbReference type="InterPro" id="IPR050796">
    <property type="entry name" value="SCF_F-box_component"/>
</dbReference>
<comment type="caution">
    <text evidence="2">The sequence shown here is derived from an EMBL/GenBank/DDBJ whole genome shotgun (WGS) entry which is preliminary data.</text>
</comment>
<dbReference type="Proteomes" id="UP001454036">
    <property type="component" value="Unassembled WGS sequence"/>
</dbReference>
<organism evidence="2 3">
    <name type="scientific">Lithospermum erythrorhizon</name>
    <name type="common">Purple gromwell</name>
    <name type="synonym">Lithospermum officinale var. erythrorhizon</name>
    <dbReference type="NCBI Taxonomy" id="34254"/>
    <lineage>
        <taxon>Eukaryota</taxon>
        <taxon>Viridiplantae</taxon>
        <taxon>Streptophyta</taxon>
        <taxon>Embryophyta</taxon>
        <taxon>Tracheophyta</taxon>
        <taxon>Spermatophyta</taxon>
        <taxon>Magnoliopsida</taxon>
        <taxon>eudicotyledons</taxon>
        <taxon>Gunneridae</taxon>
        <taxon>Pentapetalae</taxon>
        <taxon>asterids</taxon>
        <taxon>lamiids</taxon>
        <taxon>Boraginales</taxon>
        <taxon>Boraginaceae</taxon>
        <taxon>Boraginoideae</taxon>
        <taxon>Lithospermeae</taxon>
        <taxon>Lithospermum</taxon>
    </lineage>
</organism>
<dbReference type="EMBL" id="BAABME010021959">
    <property type="protein sequence ID" value="GAA0164649.1"/>
    <property type="molecule type" value="Genomic_DNA"/>
</dbReference>
<dbReference type="PANTHER" id="PTHR31672">
    <property type="entry name" value="BNACNNG10540D PROTEIN"/>
    <property type="match status" value="1"/>
</dbReference>
<accession>A0AAV3QLP0</accession>
<name>A0AAV3QLP0_LITER</name>
<dbReference type="SUPFAM" id="SSF81383">
    <property type="entry name" value="F-box domain"/>
    <property type="match status" value="1"/>
</dbReference>
<proteinExistence type="predicted"/>
<protein>
    <recommendedName>
        <fullName evidence="1">F-box domain-containing protein</fullName>
    </recommendedName>
</protein>
<evidence type="ECO:0000313" key="3">
    <source>
        <dbReference type="Proteomes" id="UP001454036"/>
    </source>
</evidence>
<dbReference type="PANTHER" id="PTHR31672:SF13">
    <property type="entry name" value="F-BOX PROTEIN CPR30-LIKE"/>
    <property type="match status" value="1"/>
</dbReference>
<keyword evidence="3" id="KW-1185">Reference proteome</keyword>
<sequence length="261" mass="30428">MESNLPEDIEHTIHLLLPIKSLLRFKAVSKSWYYSITRQQFIKERIDRIDKSTCRCNIVYTPQGKLVRPFLHSVYSEATDALSIIDIINIENYCQENDLKIFASCNEMLFIQDTKPINILNHRKTFFLYNTSTRKAELITSWNYCDRSTSFGLDSLMHFELPDETGYIGDIIDLGVMSGCLCIGCNQRGKRGMKIYMMTEYECSDSWVPLFYVAPGMFERVKPLGFLKNGRVLLEVDRKKLFVYDLDEKRIEKTCFINQGI</sequence>
<dbReference type="Pfam" id="PF00646">
    <property type="entry name" value="F-box"/>
    <property type="match status" value="1"/>
</dbReference>
<reference evidence="2 3" key="1">
    <citation type="submission" date="2024-01" db="EMBL/GenBank/DDBJ databases">
        <title>The complete chloroplast genome sequence of Lithospermum erythrorhizon: insights into the phylogenetic relationship among Boraginaceae species and the maternal lineages of purple gromwells.</title>
        <authorList>
            <person name="Okada T."/>
            <person name="Watanabe K."/>
        </authorList>
    </citation>
    <scope>NUCLEOTIDE SEQUENCE [LARGE SCALE GENOMIC DNA]</scope>
</reference>
<gene>
    <name evidence="2" type="ORF">LIER_39828</name>
</gene>
<evidence type="ECO:0000313" key="2">
    <source>
        <dbReference type="EMBL" id="GAA0164649.1"/>
    </source>
</evidence>
<feature type="domain" description="F-box" evidence="1">
    <location>
        <begin position="3"/>
        <end position="42"/>
    </location>
</feature>
<evidence type="ECO:0000259" key="1">
    <source>
        <dbReference type="Pfam" id="PF00646"/>
    </source>
</evidence>
<dbReference type="AlphaFoldDB" id="A0AAV3QLP0"/>
<dbReference type="InterPro" id="IPR001810">
    <property type="entry name" value="F-box_dom"/>
</dbReference>
<dbReference type="InterPro" id="IPR036047">
    <property type="entry name" value="F-box-like_dom_sf"/>
</dbReference>